<dbReference type="RefSeq" id="WP_213944010.1">
    <property type="nucleotide sequence ID" value="NZ_JAHCMY010000001.1"/>
</dbReference>
<dbReference type="EMBL" id="JAHCMY010000001">
    <property type="protein sequence ID" value="MBS9523146.1"/>
    <property type="molecule type" value="Genomic_DNA"/>
</dbReference>
<dbReference type="InterPro" id="IPR057666">
    <property type="entry name" value="DrpA_SLOG"/>
</dbReference>
<dbReference type="NCBIfam" id="TIGR00732">
    <property type="entry name" value="dprA"/>
    <property type="match status" value="1"/>
</dbReference>
<dbReference type="InterPro" id="IPR036388">
    <property type="entry name" value="WH-like_DNA-bd_sf"/>
</dbReference>
<name>A0AAP2G3L6_9BACT</name>
<evidence type="ECO:0000313" key="5">
    <source>
        <dbReference type="EMBL" id="MBS9523146.1"/>
    </source>
</evidence>
<comment type="similarity">
    <text evidence="1">Belongs to the DprA/Smf family.</text>
</comment>
<sequence length="372" mass="40984">MNTKNDEHLYSLALSLIPKIGPSVYKNIISYSGSAQNFFNLAPGKAAKIPRIGSKLLELLRQKNQYLAQAEKLILQAEKLNVKILTYASTEFPKRLKSIEDSPSVLFVKGNIDLNANRLLGIVGTRNATDYGKTVTRKIIEEVAPFQPVIVSGLAYGIDIEAHRAALQHDLPTVAVMGSPIDKIYPYQHKNTAEQMLETGGLISEFRPGSDMVPGNFPQRNRIIAGLSDALIVVEAAKKGGALITAEIAFSYNKEIFAVPGNLQSPYSEGCNQLIKTMKANIYLGTKDLEEALSWSKGSEDQENQPVAFSLENISDEHRPIIAAFLENPEQQIDQLSWITNIPISMLASSLLQLEFMGLIRSLPGKTYKLVK</sequence>
<dbReference type="Pfam" id="PF17782">
    <property type="entry name" value="WHD_DprA"/>
    <property type="match status" value="1"/>
</dbReference>
<dbReference type="PANTHER" id="PTHR43022">
    <property type="entry name" value="PROTEIN SMF"/>
    <property type="match status" value="1"/>
</dbReference>
<dbReference type="GO" id="GO:0009294">
    <property type="term" value="P:DNA-mediated transformation"/>
    <property type="evidence" value="ECO:0007669"/>
    <property type="project" value="InterPro"/>
</dbReference>
<proteinExistence type="inferred from homology"/>
<protein>
    <submittedName>
        <fullName evidence="5">DNA-processing protein DprA</fullName>
    </submittedName>
</protein>
<dbReference type="Gene3D" id="1.10.10.10">
    <property type="entry name" value="Winged helix-like DNA-binding domain superfamily/Winged helix DNA-binding domain"/>
    <property type="match status" value="1"/>
</dbReference>
<evidence type="ECO:0000313" key="6">
    <source>
        <dbReference type="Proteomes" id="UP001319104"/>
    </source>
</evidence>
<comment type="caution">
    <text evidence="5">The sequence shown here is derived from an EMBL/GenBank/DDBJ whole genome shotgun (WGS) entry which is preliminary data.</text>
</comment>
<evidence type="ECO:0000259" key="4">
    <source>
        <dbReference type="Pfam" id="PF17782"/>
    </source>
</evidence>
<evidence type="ECO:0000256" key="1">
    <source>
        <dbReference type="ARBA" id="ARBA00006525"/>
    </source>
</evidence>
<gene>
    <name evidence="5" type="primary">dprA</name>
    <name evidence="5" type="ORF">KI659_03860</name>
</gene>
<keyword evidence="6" id="KW-1185">Reference proteome</keyword>
<dbReference type="InterPro" id="IPR010994">
    <property type="entry name" value="RuvA_2-like"/>
</dbReference>
<dbReference type="PANTHER" id="PTHR43022:SF1">
    <property type="entry name" value="PROTEIN SMF"/>
    <property type="match status" value="1"/>
</dbReference>
<dbReference type="SUPFAM" id="SSF47781">
    <property type="entry name" value="RuvA domain 2-like"/>
    <property type="match status" value="1"/>
</dbReference>
<feature type="domain" description="DprA winged helix" evidence="4">
    <location>
        <begin position="315"/>
        <end position="366"/>
    </location>
</feature>
<organism evidence="5 6">
    <name type="scientific">Litoribacter ruber</name>
    <dbReference type="NCBI Taxonomy" id="702568"/>
    <lineage>
        <taxon>Bacteria</taxon>
        <taxon>Pseudomonadati</taxon>
        <taxon>Bacteroidota</taxon>
        <taxon>Cytophagia</taxon>
        <taxon>Cytophagales</taxon>
        <taxon>Cyclobacteriaceae</taxon>
        <taxon>Litoribacter</taxon>
    </lineage>
</organism>
<dbReference type="InterPro" id="IPR041614">
    <property type="entry name" value="DprA_WH"/>
</dbReference>
<evidence type="ECO:0000259" key="3">
    <source>
        <dbReference type="Pfam" id="PF02481"/>
    </source>
</evidence>
<dbReference type="Pfam" id="PF02481">
    <property type="entry name" value="DNA_processg_A"/>
    <property type="match status" value="1"/>
</dbReference>
<feature type="coiled-coil region" evidence="2">
    <location>
        <begin position="56"/>
        <end position="83"/>
    </location>
</feature>
<dbReference type="SUPFAM" id="SSF102405">
    <property type="entry name" value="MCP/YpsA-like"/>
    <property type="match status" value="1"/>
</dbReference>
<keyword evidence="2" id="KW-0175">Coiled coil</keyword>
<feature type="domain" description="Smf/DprA SLOG" evidence="3">
    <location>
        <begin position="83"/>
        <end position="292"/>
    </location>
</feature>
<accession>A0AAP2G3L6</accession>
<dbReference type="Gene3D" id="3.40.50.450">
    <property type="match status" value="1"/>
</dbReference>
<dbReference type="InterPro" id="IPR003488">
    <property type="entry name" value="DprA"/>
</dbReference>
<dbReference type="Proteomes" id="UP001319104">
    <property type="component" value="Unassembled WGS sequence"/>
</dbReference>
<evidence type="ECO:0000256" key="2">
    <source>
        <dbReference type="SAM" id="Coils"/>
    </source>
</evidence>
<dbReference type="AlphaFoldDB" id="A0AAP2G3L6"/>
<reference evidence="5 6" key="1">
    <citation type="submission" date="2021-05" db="EMBL/GenBank/DDBJ databases">
        <authorList>
            <person name="Zhang Z.D."/>
            <person name="Osman G."/>
        </authorList>
    </citation>
    <scope>NUCLEOTIDE SEQUENCE [LARGE SCALE GENOMIC DNA]</scope>
    <source>
        <strain evidence="5 6">KCTC 32217</strain>
    </source>
</reference>